<protein>
    <submittedName>
        <fullName evidence="1">Cyclase family protein</fullName>
    </submittedName>
</protein>
<dbReference type="InterPro" id="IPR007325">
    <property type="entry name" value="KFase/CYL"/>
</dbReference>
<gene>
    <name evidence="1" type="ORF">NL394_02030</name>
</gene>
<dbReference type="InterPro" id="IPR037175">
    <property type="entry name" value="KFase_sf"/>
</dbReference>
<evidence type="ECO:0000313" key="2">
    <source>
        <dbReference type="Proteomes" id="UP001163293"/>
    </source>
</evidence>
<proteinExistence type="predicted"/>
<dbReference type="EMBL" id="CP101185">
    <property type="protein sequence ID" value="UYV98047.1"/>
    <property type="molecule type" value="Genomic_DNA"/>
</dbReference>
<dbReference type="PANTHER" id="PTHR34861">
    <property type="match status" value="1"/>
</dbReference>
<name>A0AAX3ELU1_PAEUR</name>
<dbReference type="SUPFAM" id="SSF102198">
    <property type="entry name" value="Putative cyclase"/>
    <property type="match status" value="1"/>
</dbReference>
<keyword evidence="2" id="KW-1185">Reference proteome</keyword>
<dbReference type="Pfam" id="PF04199">
    <property type="entry name" value="Cyclase"/>
    <property type="match status" value="1"/>
</dbReference>
<dbReference type="PANTHER" id="PTHR34861:SF10">
    <property type="entry name" value="CYCLASE"/>
    <property type="match status" value="1"/>
</dbReference>
<dbReference type="GO" id="GO:0004061">
    <property type="term" value="F:arylformamidase activity"/>
    <property type="evidence" value="ECO:0007669"/>
    <property type="project" value="InterPro"/>
</dbReference>
<dbReference type="Gene3D" id="3.50.30.50">
    <property type="entry name" value="Putative cyclase"/>
    <property type="match status" value="1"/>
</dbReference>
<accession>A0AAX3ELU1</accession>
<dbReference type="GO" id="GO:0019441">
    <property type="term" value="P:L-tryptophan catabolic process to kynurenine"/>
    <property type="evidence" value="ECO:0007669"/>
    <property type="project" value="InterPro"/>
</dbReference>
<reference evidence="1" key="1">
    <citation type="submission" date="2022-07" db="EMBL/GenBank/DDBJ databases">
        <authorList>
            <person name="Wu T."/>
        </authorList>
    </citation>
    <scope>NUCLEOTIDE SEQUENCE</scope>
    <source>
        <strain evidence="1">SD-1</strain>
    </source>
</reference>
<dbReference type="RefSeq" id="WP_259362806.1">
    <property type="nucleotide sequence ID" value="NZ_CP043010.1"/>
</dbReference>
<dbReference type="Proteomes" id="UP001163293">
    <property type="component" value="Chromosome"/>
</dbReference>
<evidence type="ECO:0000313" key="1">
    <source>
        <dbReference type="EMBL" id="UYV98047.1"/>
    </source>
</evidence>
<sequence>MTANIAETKAGIKVAMSPYGADDELGALNTLALAAQTNALDRADTSKVYDLSVDYFVGMPSFQAAGDPSYQIFMSHTPDGTVVDNLNGAGDHVNQHVCYSGDVVFLYTHTGTHIDALNHFGVDGAIYNGFTAKEHLGSRNWTKGGVDTIPPIIARTVLLDIAKLKGVQCLEDSYAITVEDIEDELQRTGLTIGQGDVVFVRTGRMAFWPDGSKALGNPPGLSLDASRWLTAQGISVIGADQECVEVGPSHHEDNWLPGHCHFLAEAGVPMIELLNLEELSADDVNEFCVIAAPIRLKGATGAPIRPMALKLN</sequence>
<dbReference type="AlphaFoldDB" id="A0AAX3ELU1"/>
<organism evidence="1 2">
    <name type="scientific">Paenarthrobacter ureafaciens</name>
    <dbReference type="NCBI Taxonomy" id="37931"/>
    <lineage>
        <taxon>Bacteria</taxon>
        <taxon>Bacillati</taxon>
        <taxon>Actinomycetota</taxon>
        <taxon>Actinomycetes</taxon>
        <taxon>Micrococcales</taxon>
        <taxon>Micrococcaceae</taxon>
        <taxon>Paenarthrobacter</taxon>
    </lineage>
</organism>